<feature type="region of interest" description="Disordered" evidence="7">
    <location>
        <begin position="1"/>
        <end position="28"/>
    </location>
</feature>
<feature type="transmembrane region" description="Helical" evidence="8">
    <location>
        <begin position="66"/>
        <end position="87"/>
    </location>
</feature>
<comment type="subcellular location">
    <subcellularLocation>
        <location evidence="1">Membrane</location>
        <topology evidence="1">Multi-pass membrane protein</topology>
    </subcellularLocation>
</comment>
<feature type="transmembrane region" description="Helical" evidence="8">
    <location>
        <begin position="159"/>
        <end position="181"/>
    </location>
</feature>
<evidence type="ECO:0000256" key="4">
    <source>
        <dbReference type="ARBA" id="ARBA00022989"/>
    </source>
</evidence>
<comment type="caution">
    <text evidence="10">The sequence shown here is derived from an EMBL/GenBank/DDBJ whole genome shotgun (WGS) entry which is preliminary data.</text>
</comment>
<accession>A0ABQ7J961</accession>
<evidence type="ECO:0000259" key="9">
    <source>
        <dbReference type="PROSITE" id="PS50850"/>
    </source>
</evidence>
<evidence type="ECO:0000256" key="1">
    <source>
        <dbReference type="ARBA" id="ARBA00004141"/>
    </source>
</evidence>
<feature type="transmembrane region" description="Helical" evidence="8">
    <location>
        <begin position="481"/>
        <end position="509"/>
    </location>
</feature>
<feature type="transmembrane region" description="Helical" evidence="8">
    <location>
        <begin position="529"/>
        <end position="555"/>
    </location>
</feature>
<dbReference type="InterPro" id="IPR011701">
    <property type="entry name" value="MFS"/>
</dbReference>
<keyword evidence="4 8" id="KW-1133">Transmembrane helix</keyword>
<feature type="transmembrane region" description="Helical" evidence="8">
    <location>
        <begin position="99"/>
        <end position="118"/>
    </location>
</feature>
<dbReference type="SUPFAM" id="SSF103473">
    <property type="entry name" value="MFS general substrate transporter"/>
    <property type="match status" value="1"/>
</dbReference>
<name>A0ABQ7J961_9APIC</name>
<dbReference type="Proteomes" id="UP000823046">
    <property type="component" value="Unassembled WGS sequence"/>
</dbReference>
<evidence type="ECO:0000256" key="8">
    <source>
        <dbReference type="SAM" id="Phobius"/>
    </source>
</evidence>
<dbReference type="InterPro" id="IPR020846">
    <property type="entry name" value="MFS_dom"/>
</dbReference>
<protein>
    <recommendedName>
        <fullName evidence="9">Major facilitator superfamily (MFS) profile domain-containing protein</fullName>
    </recommendedName>
</protein>
<evidence type="ECO:0000256" key="6">
    <source>
        <dbReference type="ARBA" id="ARBA00024338"/>
    </source>
</evidence>
<evidence type="ECO:0000256" key="2">
    <source>
        <dbReference type="ARBA" id="ARBA00022448"/>
    </source>
</evidence>
<feature type="transmembrane region" description="Helical" evidence="8">
    <location>
        <begin position="418"/>
        <end position="436"/>
    </location>
</feature>
<dbReference type="InterPro" id="IPR044770">
    <property type="entry name" value="MFS_spinster-like"/>
</dbReference>
<proteinExistence type="inferred from homology"/>
<dbReference type="Pfam" id="PF07690">
    <property type="entry name" value="MFS_1"/>
    <property type="match status" value="1"/>
</dbReference>
<keyword evidence="2" id="KW-0813">Transport</keyword>
<dbReference type="PANTHER" id="PTHR23505:SF52">
    <property type="entry name" value="MAJOR FACILITATOR SUPERFAMILY PROTEIN"/>
    <property type="match status" value="1"/>
</dbReference>
<evidence type="ECO:0000256" key="5">
    <source>
        <dbReference type="ARBA" id="ARBA00023136"/>
    </source>
</evidence>
<gene>
    <name evidence="10" type="ORF">IE077_000467</name>
</gene>
<comment type="similarity">
    <text evidence="6">Belongs to the major facilitator superfamily. Spinster (TC 2.A.1.49) family.</text>
</comment>
<dbReference type="EMBL" id="JADAQX010000361">
    <property type="protein sequence ID" value="KAF8820538.1"/>
    <property type="molecule type" value="Genomic_DNA"/>
</dbReference>
<feature type="transmembrane region" description="Helical" evidence="8">
    <location>
        <begin position="344"/>
        <end position="368"/>
    </location>
</feature>
<evidence type="ECO:0000313" key="11">
    <source>
        <dbReference type="Proteomes" id="UP000823046"/>
    </source>
</evidence>
<organism evidence="10 11">
    <name type="scientific">Cardiosporidium cionae</name>
    <dbReference type="NCBI Taxonomy" id="476202"/>
    <lineage>
        <taxon>Eukaryota</taxon>
        <taxon>Sar</taxon>
        <taxon>Alveolata</taxon>
        <taxon>Apicomplexa</taxon>
        <taxon>Aconoidasida</taxon>
        <taxon>Nephromycida</taxon>
        <taxon>Cardiosporidium</taxon>
    </lineage>
</organism>
<feature type="domain" description="Major facilitator superfamily (MFS) profile" evidence="9">
    <location>
        <begin position="33"/>
        <end position="563"/>
    </location>
</feature>
<evidence type="ECO:0000313" key="10">
    <source>
        <dbReference type="EMBL" id="KAF8820538.1"/>
    </source>
</evidence>
<feature type="region of interest" description="Disordered" evidence="7">
    <location>
        <begin position="248"/>
        <end position="275"/>
    </location>
</feature>
<sequence length="605" mass="66465">MAIPFTNSKRELPFTDPSKGERDSPQRVSTLKPQVLLNVACALEGADASLLPASFRALERDQNFSLILLGRLALYQSFAASVFGPFWGYLCDKLYNKGILLVFGCAFWGILTILMSFSNGPISMSFLRFFNGIALSSINPISQTILSEIFPSKEYGYTFGWVQVAISCGTLFGNLFCTSISEKLIFGFRGWRFAFFLTGLACLFYAFILYKQLPKHYITLTVHRSLETSSEDLELPPTISTTTAAVSTKSSAPLSTPSTINGNRRESMSTDSYGSNETLEGVNSIHARRAKVSQNPPMALIAEGRTLHISKERFVLLSRTCSQLCSALKDMALVVIKCFRTPTFVIIALQGIFGSVPWNALSFLTLYYQYSGLSNSWASFLTSSLTLGLIPGSLLGGFIGDSLNLWNPNHGRPMTAQLSVLIGLPLIASVFQVLPVDPSPTMIIAHAFLLFIFGLVSSWCSAGVNRPILLEIIEPEHRGQILAWLVAVEGSSAAFFGAPFTAFLAQTLFGYAGISLPVTEMNDEERSRNLIALGNALTLGVTIPFIICAVCYSFLHFTLKRDRKNLQHGPAYRSLVSTHDDEHFIDSAVDLEWAGNNIFPLDSMH</sequence>
<dbReference type="PROSITE" id="PS50850">
    <property type="entry name" value="MFS"/>
    <property type="match status" value="1"/>
</dbReference>
<dbReference type="InterPro" id="IPR036259">
    <property type="entry name" value="MFS_trans_sf"/>
</dbReference>
<evidence type="ECO:0000256" key="7">
    <source>
        <dbReference type="SAM" id="MobiDB-lite"/>
    </source>
</evidence>
<dbReference type="Gene3D" id="1.20.1250.20">
    <property type="entry name" value="MFS general substrate transporter like domains"/>
    <property type="match status" value="2"/>
</dbReference>
<feature type="transmembrane region" description="Helical" evidence="8">
    <location>
        <begin position="193"/>
        <end position="210"/>
    </location>
</feature>
<keyword evidence="5 8" id="KW-0472">Membrane</keyword>
<evidence type="ECO:0000256" key="3">
    <source>
        <dbReference type="ARBA" id="ARBA00022692"/>
    </source>
</evidence>
<feature type="transmembrane region" description="Helical" evidence="8">
    <location>
        <begin position="442"/>
        <end position="460"/>
    </location>
</feature>
<reference evidence="10 11" key="1">
    <citation type="journal article" date="2020" name="bioRxiv">
        <title>Metabolic contributions of an alphaproteobacterial endosymbiont in the apicomplexan Cardiosporidium cionae.</title>
        <authorList>
            <person name="Hunter E.S."/>
            <person name="Paight C.J."/>
            <person name="Lane C.E."/>
        </authorList>
    </citation>
    <scope>NUCLEOTIDE SEQUENCE [LARGE SCALE GENOMIC DNA]</scope>
    <source>
        <strain evidence="10">ESH_2018</strain>
    </source>
</reference>
<keyword evidence="11" id="KW-1185">Reference proteome</keyword>
<keyword evidence="3 8" id="KW-0812">Transmembrane</keyword>
<feature type="compositionally biased region" description="Basic and acidic residues" evidence="7">
    <location>
        <begin position="8"/>
        <end position="25"/>
    </location>
</feature>
<dbReference type="PANTHER" id="PTHR23505">
    <property type="entry name" value="SPINSTER"/>
    <property type="match status" value="1"/>
</dbReference>
<feature type="transmembrane region" description="Helical" evidence="8">
    <location>
        <begin position="380"/>
        <end position="406"/>
    </location>
</feature>